<dbReference type="OrthoDB" id="9813840at2"/>
<dbReference type="InterPro" id="IPR052574">
    <property type="entry name" value="CDIRP"/>
</dbReference>
<dbReference type="Proteomes" id="UP000184314">
    <property type="component" value="Unassembled WGS sequence"/>
</dbReference>
<dbReference type="SUPFAM" id="SSF49265">
    <property type="entry name" value="Fibronectin type III"/>
    <property type="match status" value="1"/>
</dbReference>
<sequence length="1339" mass="146531">MFKIASIIAAKKQITKLFSTFLIIIFTSICYGQNTAIPDPNFEQALIDDGYDTAPIDGFVPTININSITSLNVPSSAIDDLTGIEDFTALQALYCQNNNLTTIDLSSNTQLKTVNCYGNSLTTLDFSSNVMLEVLGCYNNQLLSIAVTNNPALKSILAFGNPNLETIDVTENALLAELEVQNCNITSIDVTQCPLLEELACGGNSLLTSLNLDDNPVLDYLSCGYTGITNLDVTNNPILETIDVQSNAITAMDFSQNTVLKKLYIRNCDFIAVDLAANTALELLDCQVNNLTSLDLQNNVALKTLNCHVNNIANLDVSLNTALKSLSCHQNSMKTLSVAPGNSLETVLCYENNYTSLDFSQNTGLSRLRIQNSPLIESVNLRNGNNAAMDEVDFYADNCPKLTCAIVDSKTYSTTEWTRVDATLTFLETQAECDALSSSFITTWKTDNTGTSSDTEITIPTTGTGYNYDLDWNNDGTFDELGLTGNVTHDFGTAGTYTIRIRGDFPRIYFNNLGDKDKIISIDQWGDLIWTNMGAAFRGCSNLGGQATDSPDLSNVIEMSLMFANCTSFNQDINNWDVSTVKNMTSMFTSASSFNKDISSWNVSNVDDMSFMFSRALVYNNNNEPLTWTNGTGTAKVTNMSYMFRGALKFNQNISNWNVSLVDNMQHMFDRASEFNNGGASLTWASGTGTAKVAKMNAMFERAVAFNQDISNWNVSLVDDMSSMFYGASSFNNGGATLNWTNGTGTSRVEKMNSMFRQALAFNQNINNWDVSAVDDMRLMFSYATSFNNDLSSWNVSAVDDMSSMFSSADLFDQNLENWNINSLTSATNMFNNVKLSTDNYDKLLISWSSQTLNSGVVFSGGNSKYCLSETQRQSIITNDSWTITDAGKECAVITPSCPVVTSPTNTATDVSINPTITWNASTGATGYRVIVGTSSGGTDIANEILGNVLSYTPTNDLLENTTYFVSVFAINNTVESTSCSVVEFKTETITTVPNCPEVNAPFNTATGVSISPTITWNATTGATGYRVSVGTSSGGTDIVNETLGNVLSYTPTNDLLENTTYFVSVFAINNTVESTSCTVIEFTTTENASQACNYAAEIIGFSTEFNTNSWSAQQALGAFNIYPDYGDLQGTWASRTQDAQREWIELRFDNPAPISAIHIFETFNGGAIDNVLVKNPNTDQWESVYTATPIHITCSRILKIEFPQTTFDVSEVRIELDSPAVPGWNEIDAVAINNGENCSGATYIDLDKPTNVNCWDDYQFNSTSCTWENQGIQDPEPTTECWETATFNNATCSWEVSGTQDPEPITECWETATFNNATCSWEITGTQDPEPTTECWET</sequence>
<dbReference type="SMART" id="SM00060">
    <property type="entry name" value="FN3"/>
    <property type="match status" value="2"/>
</dbReference>
<gene>
    <name evidence="4" type="ORF">SAMN04488007_2039</name>
</gene>
<dbReference type="InterPro" id="IPR005046">
    <property type="entry name" value="DUF285"/>
</dbReference>
<dbReference type="RefSeq" id="WP_139251920.1">
    <property type="nucleotide sequence ID" value="NZ_FQZX01000001.1"/>
</dbReference>
<dbReference type="GO" id="GO:0035591">
    <property type="term" value="F:signaling adaptor activity"/>
    <property type="evidence" value="ECO:0007669"/>
    <property type="project" value="TreeGrafter"/>
</dbReference>
<evidence type="ECO:0000313" key="4">
    <source>
        <dbReference type="EMBL" id="SHJ94555.1"/>
    </source>
</evidence>
<evidence type="ECO:0000256" key="2">
    <source>
        <dbReference type="ARBA" id="ARBA00022737"/>
    </source>
</evidence>
<dbReference type="STRING" id="228958.SAMN04488007_2039"/>
<dbReference type="Gene3D" id="2.60.120.260">
    <property type="entry name" value="Galactose-binding domain-like"/>
    <property type="match status" value="1"/>
</dbReference>
<keyword evidence="1" id="KW-0433">Leucine-rich repeat</keyword>
<evidence type="ECO:0000256" key="1">
    <source>
        <dbReference type="ARBA" id="ARBA00022614"/>
    </source>
</evidence>
<feature type="non-terminal residue" evidence="4">
    <location>
        <position position="1339"/>
    </location>
</feature>
<accession>A0A1M6NFP9</accession>
<proteinExistence type="predicted"/>
<dbReference type="PANTHER" id="PTHR47566:SF1">
    <property type="entry name" value="PROTEIN NUD1"/>
    <property type="match status" value="1"/>
</dbReference>
<reference evidence="5" key="1">
    <citation type="submission" date="2016-11" db="EMBL/GenBank/DDBJ databases">
        <authorList>
            <person name="Varghese N."/>
            <person name="Submissions S."/>
        </authorList>
    </citation>
    <scope>NUCLEOTIDE SEQUENCE [LARGE SCALE GENOMIC DNA]</scope>
    <source>
        <strain evidence="5">DSM 16478</strain>
    </source>
</reference>
<dbReference type="InterPro" id="IPR003961">
    <property type="entry name" value="FN3_dom"/>
</dbReference>
<evidence type="ECO:0000259" key="3">
    <source>
        <dbReference type="PROSITE" id="PS50853"/>
    </source>
</evidence>
<protein>
    <submittedName>
        <fullName evidence="4">Surface protein</fullName>
    </submittedName>
</protein>
<feature type="domain" description="Fibronectin type-III" evidence="3">
    <location>
        <begin position="993"/>
        <end position="1088"/>
    </location>
</feature>
<dbReference type="InterPro" id="IPR036116">
    <property type="entry name" value="FN3_sf"/>
</dbReference>
<dbReference type="Gene3D" id="2.60.40.10">
    <property type="entry name" value="Immunoglobulins"/>
    <property type="match status" value="2"/>
</dbReference>
<dbReference type="EMBL" id="FQZX01000001">
    <property type="protein sequence ID" value="SHJ94555.1"/>
    <property type="molecule type" value="Genomic_DNA"/>
</dbReference>
<name>A0A1M6NFP9_9FLAO</name>
<dbReference type="Pfam" id="PF03382">
    <property type="entry name" value="DUF285"/>
    <property type="match status" value="4"/>
</dbReference>
<evidence type="ECO:0000313" key="5">
    <source>
        <dbReference type="Proteomes" id="UP000184314"/>
    </source>
</evidence>
<dbReference type="CDD" id="cd00063">
    <property type="entry name" value="FN3"/>
    <property type="match status" value="2"/>
</dbReference>
<organism evidence="4 5">
    <name type="scientific">Maribacter aquivivus</name>
    <dbReference type="NCBI Taxonomy" id="228958"/>
    <lineage>
        <taxon>Bacteria</taxon>
        <taxon>Pseudomonadati</taxon>
        <taxon>Bacteroidota</taxon>
        <taxon>Flavobacteriia</taxon>
        <taxon>Flavobacteriales</taxon>
        <taxon>Flavobacteriaceae</taxon>
        <taxon>Maribacter</taxon>
    </lineage>
</organism>
<keyword evidence="5" id="KW-1185">Reference proteome</keyword>
<dbReference type="Gene3D" id="3.80.10.10">
    <property type="entry name" value="Ribonuclease Inhibitor"/>
    <property type="match status" value="2"/>
</dbReference>
<dbReference type="InterPro" id="IPR058897">
    <property type="entry name" value="PAPPA_SD_C"/>
</dbReference>
<dbReference type="PROSITE" id="PS50853">
    <property type="entry name" value="FN3"/>
    <property type="match status" value="2"/>
</dbReference>
<dbReference type="InterPro" id="IPR032675">
    <property type="entry name" value="LRR_dom_sf"/>
</dbReference>
<dbReference type="PANTHER" id="PTHR47566">
    <property type="match status" value="1"/>
</dbReference>
<feature type="domain" description="Fibronectin type-III" evidence="3">
    <location>
        <begin position="895"/>
        <end position="990"/>
    </location>
</feature>
<dbReference type="Pfam" id="PF25900">
    <property type="entry name" value="PAPPA"/>
    <property type="match status" value="1"/>
</dbReference>
<dbReference type="InterPro" id="IPR013783">
    <property type="entry name" value="Ig-like_fold"/>
</dbReference>
<keyword evidence="2" id="KW-0677">Repeat</keyword>
<dbReference type="SUPFAM" id="SSF52058">
    <property type="entry name" value="L domain-like"/>
    <property type="match status" value="1"/>
</dbReference>